<accession>A0A0L8HRI6</accession>
<organism evidence="1">
    <name type="scientific">Octopus bimaculoides</name>
    <name type="common">California two-spotted octopus</name>
    <dbReference type="NCBI Taxonomy" id="37653"/>
    <lineage>
        <taxon>Eukaryota</taxon>
        <taxon>Metazoa</taxon>
        <taxon>Spiralia</taxon>
        <taxon>Lophotrochozoa</taxon>
        <taxon>Mollusca</taxon>
        <taxon>Cephalopoda</taxon>
        <taxon>Coleoidea</taxon>
        <taxon>Octopodiformes</taxon>
        <taxon>Octopoda</taxon>
        <taxon>Incirrata</taxon>
        <taxon>Octopodidae</taxon>
        <taxon>Octopus</taxon>
    </lineage>
</organism>
<name>A0A0L8HRI6_OCTBM</name>
<gene>
    <name evidence="1" type="ORF">OCBIM_22008175mg</name>
</gene>
<evidence type="ECO:0000313" key="1">
    <source>
        <dbReference type="EMBL" id="KOF91802.1"/>
    </source>
</evidence>
<protein>
    <submittedName>
        <fullName evidence="1">Uncharacterized protein</fullName>
    </submittedName>
</protein>
<reference evidence="1" key="1">
    <citation type="submission" date="2015-07" db="EMBL/GenBank/DDBJ databases">
        <title>MeaNS - Measles Nucleotide Surveillance Program.</title>
        <authorList>
            <person name="Tran T."/>
            <person name="Druce J."/>
        </authorList>
    </citation>
    <scope>NUCLEOTIDE SEQUENCE</scope>
    <source>
        <strain evidence="1">UCB-OBI-ISO-001</strain>
        <tissue evidence="1">Gonad</tissue>
    </source>
</reference>
<dbReference type="AlphaFoldDB" id="A0A0L8HRI6"/>
<sequence>MLPTFSKHPACFVQSQPLHDNFAFTAKVQLPSMSSFNVVIKSDDKFFLAFISSKNSLYRIK</sequence>
<proteinExistence type="predicted"/>
<dbReference type="EMBL" id="KQ417481">
    <property type="protein sequence ID" value="KOF91802.1"/>
    <property type="molecule type" value="Genomic_DNA"/>
</dbReference>